<evidence type="ECO:0000313" key="11">
    <source>
        <dbReference type="Proteomes" id="UP000020467"/>
    </source>
</evidence>
<comment type="similarity">
    <text evidence="1">Belongs to the tyrosinase family.</text>
</comment>
<evidence type="ECO:0000256" key="5">
    <source>
        <dbReference type="ARBA" id="ARBA00023101"/>
    </source>
</evidence>
<keyword evidence="11" id="KW-1185">Reference proteome</keyword>
<dbReference type="PANTHER" id="PTHR11474:SF76">
    <property type="entry name" value="SHKT DOMAIN-CONTAINING PROTEIN"/>
    <property type="match status" value="1"/>
</dbReference>
<keyword evidence="4" id="KW-0186">Copper</keyword>
<evidence type="ECO:0000313" key="10">
    <source>
        <dbReference type="EMBL" id="EXF85478.1"/>
    </source>
</evidence>
<dbReference type="KEGG" id="cfj:CFIO01_08986"/>
<evidence type="ECO:0000256" key="7">
    <source>
        <dbReference type="ARBA" id="ARBA00048881"/>
    </source>
</evidence>
<sequence>MSRVRPSLQDVCNQYTSGENRTTLENIIRAFRRLQQLDPNNEDSFFTIAGYHGEPWMKENPYPGGSTYDDWRGGYCQHQTVLFPTWHRAYLLRLEDAMRRAVPDAPGLALPFLDECRPFDQNTPLPWILTTPTFDLDGDNTNPLYSYKFQKGVADNHEKPSDAQRYSKSTGSKTARYPLAGVNDLNGEDPASHASILNGNIAAWLNGKIQIDGKASPTSIPDTVSVVARYKASLDAPNYTLFSNKASRGEWLQHMRGSLENKFHTSLEDPHNAVHLAIGGFYQDGEENAKPVEGAHGDMGENETASFDPIFFLHHAFIDYVFWTWQVKHGLTNPGSLSVEPNITAGTLSAGSPVLPPGSKLEMSSPLAPFLKSGSVSDPVFYTSDDITDISQLGYMYGEGSLDLPTSGPVLGDSELPLVAVARVSGISTTDHEGSFVIRTSAKLADGREVEIDRDAILSRWVLANCKNCQKNKLETYTYIPFGEDLMRAIGAERKEDIHSKLSVSVQTRGRVSTVKDSFGAVQPLIEIF</sequence>
<comment type="caution">
    <text evidence="10">The sequence shown here is derived from an EMBL/GenBank/DDBJ whole genome shotgun (WGS) entry which is preliminary data.</text>
</comment>
<comment type="catalytic activity">
    <reaction evidence="6">
        <text>2 L-dopa + O2 = 2 L-dopaquinone + 2 H2O</text>
        <dbReference type="Rhea" id="RHEA:34287"/>
        <dbReference type="ChEBI" id="CHEBI:15377"/>
        <dbReference type="ChEBI" id="CHEBI:15379"/>
        <dbReference type="ChEBI" id="CHEBI:57504"/>
        <dbReference type="ChEBI" id="CHEBI:57924"/>
        <dbReference type="EC" id="1.14.18.1"/>
    </reaction>
</comment>
<dbReference type="InterPro" id="IPR008922">
    <property type="entry name" value="Di-copper_centre_dom_sf"/>
</dbReference>
<gene>
    <name evidence="10" type="ORF">CFIO01_08986</name>
</gene>
<dbReference type="PANTHER" id="PTHR11474">
    <property type="entry name" value="TYROSINASE FAMILY MEMBER"/>
    <property type="match status" value="1"/>
</dbReference>
<feature type="domain" description="Tyrosinase copper-binding" evidence="9">
    <location>
        <begin position="308"/>
        <end position="319"/>
    </location>
</feature>
<dbReference type="PROSITE" id="PS00497">
    <property type="entry name" value="TYROSINASE_1"/>
    <property type="match status" value="1"/>
</dbReference>
<dbReference type="SUPFAM" id="SSF48056">
    <property type="entry name" value="Di-copper centre-containing domain"/>
    <property type="match status" value="1"/>
</dbReference>
<dbReference type="GO" id="GO:0004503">
    <property type="term" value="F:tyrosinase activity"/>
    <property type="evidence" value="ECO:0007669"/>
    <property type="project" value="UniProtKB-EC"/>
</dbReference>
<dbReference type="InterPro" id="IPR002227">
    <property type="entry name" value="Tyrosinase_Cu-bd"/>
</dbReference>
<evidence type="ECO:0000256" key="2">
    <source>
        <dbReference type="ARBA" id="ARBA00011906"/>
    </source>
</evidence>
<evidence type="ECO:0000259" key="9">
    <source>
        <dbReference type="PROSITE" id="PS00498"/>
    </source>
</evidence>
<keyword evidence="3" id="KW-0479">Metal-binding</keyword>
<dbReference type="PRINTS" id="PR00092">
    <property type="entry name" value="TYROSINASE"/>
</dbReference>
<comment type="catalytic activity">
    <reaction evidence="7">
        <text>L-tyrosine + O2 = L-dopaquinone + H2O</text>
        <dbReference type="Rhea" id="RHEA:18117"/>
        <dbReference type="ChEBI" id="CHEBI:15377"/>
        <dbReference type="ChEBI" id="CHEBI:15379"/>
        <dbReference type="ChEBI" id="CHEBI:57924"/>
        <dbReference type="ChEBI" id="CHEBI:58315"/>
        <dbReference type="EC" id="1.14.18.1"/>
    </reaction>
</comment>
<dbReference type="EC" id="1.14.18.1" evidence="2"/>
<accession>A0A010SKU6</accession>
<reference evidence="10 11" key="1">
    <citation type="submission" date="2014-02" db="EMBL/GenBank/DDBJ databases">
        <title>The genome sequence of Colletotrichum fioriniae PJ7.</title>
        <authorList>
            <person name="Baroncelli R."/>
            <person name="Thon M.R."/>
        </authorList>
    </citation>
    <scope>NUCLEOTIDE SEQUENCE [LARGE SCALE GENOMIC DNA]</scope>
    <source>
        <strain evidence="10 11">PJ7</strain>
    </source>
</reference>
<feature type="domain" description="Tyrosinase copper-binding" evidence="8">
    <location>
        <begin position="78"/>
        <end position="95"/>
    </location>
</feature>
<evidence type="ECO:0000256" key="1">
    <source>
        <dbReference type="ARBA" id="ARBA00009928"/>
    </source>
</evidence>
<dbReference type="OrthoDB" id="6132182at2759"/>
<dbReference type="GO" id="GO:0042438">
    <property type="term" value="P:melanin biosynthetic process"/>
    <property type="evidence" value="ECO:0007669"/>
    <property type="project" value="UniProtKB-KW"/>
</dbReference>
<evidence type="ECO:0000259" key="8">
    <source>
        <dbReference type="PROSITE" id="PS00497"/>
    </source>
</evidence>
<protein>
    <recommendedName>
        <fullName evidence="2">tyrosinase</fullName>
        <ecNumber evidence="2">1.14.18.1</ecNumber>
    </recommendedName>
</protein>
<keyword evidence="5" id="KW-0470">Melanin biosynthesis</keyword>
<dbReference type="EMBL" id="JARH01000097">
    <property type="protein sequence ID" value="EXF85478.1"/>
    <property type="molecule type" value="Genomic_DNA"/>
</dbReference>
<dbReference type="GO" id="GO:0046872">
    <property type="term" value="F:metal ion binding"/>
    <property type="evidence" value="ECO:0007669"/>
    <property type="project" value="UniProtKB-KW"/>
</dbReference>
<dbReference type="Gene3D" id="1.10.1280.10">
    <property type="entry name" value="Di-copper center containing domain from catechol oxidase"/>
    <property type="match status" value="1"/>
</dbReference>
<organism evidence="10 11">
    <name type="scientific">Colletotrichum fioriniae PJ7</name>
    <dbReference type="NCBI Taxonomy" id="1445577"/>
    <lineage>
        <taxon>Eukaryota</taxon>
        <taxon>Fungi</taxon>
        <taxon>Dikarya</taxon>
        <taxon>Ascomycota</taxon>
        <taxon>Pezizomycotina</taxon>
        <taxon>Sordariomycetes</taxon>
        <taxon>Hypocreomycetidae</taxon>
        <taxon>Glomerellales</taxon>
        <taxon>Glomerellaceae</taxon>
        <taxon>Colletotrichum</taxon>
        <taxon>Colletotrichum acutatum species complex</taxon>
    </lineage>
</organism>
<evidence type="ECO:0000256" key="6">
    <source>
        <dbReference type="ARBA" id="ARBA00048233"/>
    </source>
</evidence>
<evidence type="ECO:0000256" key="3">
    <source>
        <dbReference type="ARBA" id="ARBA00022723"/>
    </source>
</evidence>
<dbReference type="HOGENOM" id="CLU_026096_0_0_1"/>
<proteinExistence type="inferred from homology"/>
<dbReference type="Pfam" id="PF00264">
    <property type="entry name" value="Tyrosinase"/>
    <property type="match status" value="1"/>
</dbReference>
<dbReference type="eggNOG" id="ENOG502RF7P">
    <property type="taxonomic scope" value="Eukaryota"/>
</dbReference>
<dbReference type="Proteomes" id="UP000020467">
    <property type="component" value="Unassembled WGS sequence"/>
</dbReference>
<evidence type="ECO:0000256" key="4">
    <source>
        <dbReference type="ARBA" id="ARBA00023008"/>
    </source>
</evidence>
<dbReference type="PROSITE" id="PS00498">
    <property type="entry name" value="TYROSINASE_2"/>
    <property type="match status" value="1"/>
</dbReference>
<dbReference type="STRING" id="1445577.A0A010SKU6"/>
<dbReference type="AlphaFoldDB" id="A0A010SKU6"/>
<name>A0A010SKU6_9PEZI</name>
<dbReference type="InterPro" id="IPR050316">
    <property type="entry name" value="Tyrosinase/Hemocyanin"/>
</dbReference>